<organism evidence="1">
    <name type="scientific">freshwater metagenome</name>
    <dbReference type="NCBI Taxonomy" id="449393"/>
    <lineage>
        <taxon>unclassified sequences</taxon>
        <taxon>metagenomes</taxon>
        <taxon>ecological metagenomes</taxon>
    </lineage>
</organism>
<dbReference type="AlphaFoldDB" id="A0A6J7LHI8"/>
<gene>
    <name evidence="1" type="ORF">UFOPK3916_00001</name>
    <name evidence="2" type="ORF">UFOPK4074_00031</name>
</gene>
<dbReference type="EMBL" id="CAFBOE010000001">
    <property type="protein sequence ID" value="CAB4967738.1"/>
    <property type="molecule type" value="Genomic_DNA"/>
</dbReference>
<accession>A0A6J7LHI8</accession>
<name>A0A6J7LHI8_9ZZZZ</name>
<reference evidence="1" key="1">
    <citation type="submission" date="2020-05" db="EMBL/GenBank/DDBJ databases">
        <authorList>
            <person name="Chiriac C."/>
            <person name="Salcher M."/>
            <person name="Ghai R."/>
            <person name="Kavagutti S V."/>
        </authorList>
    </citation>
    <scope>NUCLEOTIDE SEQUENCE</scope>
</reference>
<sequence>MKREIHEPPMFATMPRSQIVKPSRMSTSRFLNLGMTPAVAEAKTIANAAVDAWWGVKLKK</sequence>
<dbReference type="EMBL" id="CAFBPG010000001">
    <property type="protein sequence ID" value="CAB5001568.1"/>
    <property type="molecule type" value="Genomic_DNA"/>
</dbReference>
<protein>
    <submittedName>
        <fullName evidence="1">Unannotated protein</fullName>
    </submittedName>
</protein>
<evidence type="ECO:0000313" key="1">
    <source>
        <dbReference type="EMBL" id="CAB4967738.1"/>
    </source>
</evidence>
<proteinExistence type="predicted"/>
<evidence type="ECO:0000313" key="2">
    <source>
        <dbReference type="EMBL" id="CAB5001568.1"/>
    </source>
</evidence>